<dbReference type="InterPro" id="IPR036955">
    <property type="entry name" value="AP2/ERF_dom_sf"/>
</dbReference>
<feature type="compositionally biased region" description="Basic and acidic residues" evidence="9">
    <location>
        <begin position="414"/>
        <end position="426"/>
    </location>
</feature>
<keyword evidence="2" id="KW-0936">Ethylene signaling pathway</keyword>
<evidence type="ECO:0000313" key="11">
    <source>
        <dbReference type="EMBL" id="GMH12076.1"/>
    </source>
</evidence>
<dbReference type="CDD" id="cd00018">
    <property type="entry name" value="AP2"/>
    <property type="match status" value="1"/>
</dbReference>
<feature type="region of interest" description="Disordered" evidence="9">
    <location>
        <begin position="1"/>
        <end position="73"/>
    </location>
</feature>
<dbReference type="PANTHER" id="PTHR31657">
    <property type="entry name" value="ETHYLENE-RESPONSIVE TRANSCRIPTION FACTOR ERF061"/>
    <property type="match status" value="1"/>
</dbReference>
<dbReference type="Pfam" id="PF00847">
    <property type="entry name" value="AP2"/>
    <property type="match status" value="1"/>
</dbReference>
<organism evidence="11 12">
    <name type="scientific">Nepenthes gracilis</name>
    <name type="common">Slender pitcher plant</name>
    <dbReference type="NCBI Taxonomy" id="150966"/>
    <lineage>
        <taxon>Eukaryota</taxon>
        <taxon>Viridiplantae</taxon>
        <taxon>Streptophyta</taxon>
        <taxon>Embryophyta</taxon>
        <taxon>Tracheophyta</taxon>
        <taxon>Spermatophyta</taxon>
        <taxon>Magnoliopsida</taxon>
        <taxon>eudicotyledons</taxon>
        <taxon>Gunneridae</taxon>
        <taxon>Pentapetalae</taxon>
        <taxon>Caryophyllales</taxon>
        <taxon>Nepenthaceae</taxon>
        <taxon>Nepenthes</taxon>
    </lineage>
</organism>
<dbReference type="InterPro" id="IPR051758">
    <property type="entry name" value="ERF/AP2-like"/>
</dbReference>
<dbReference type="Gene3D" id="3.30.730.10">
    <property type="entry name" value="AP2/ERF domain"/>
    <property type="match status" value="1"/>
</dbReference>
<feature type="region of interest" description="Disordered" evidence="9">
    <location>
        <begin position="285"/>
        <end position="343"/>
    </location>
</feature>
<keyword evidence="3" id="KW-0805">Transcription regulation</keyword>
<comment type="subcellular location">
    <subcellularLocation>
        <location evidence="1">Nucleus</location>
    </subcellularLocation>
</comment>
<evidence type="ECO:0000313" key="12">
    <source>
        <dbReference type="Proteomes" id="UP001279734"/>
    </source>
</evidence>
<evidence type="ECO:0000256" key="9">
    <source>
        <dbReference type="SAM" id="MobiDB-lite"/>
    </source>
</evidence>
<dbReference type="AlphaFoldDB" id="A0AAD3XPT8"/>
<evidence type="ECO:0000256" key="1">
    <source>
        <dbReference type="ARBA" id="ARBA00004123"/>
    </source>
</evidence>
<keyword evidence="7" id="KW-0539">Nucleus</keyword>
<evidence type="ECO:0000256" key="4">
    <source>
        <dbReference type="ARBA" id="ARBA00023125"/>
    </source>
</evidence>
<evidence type="ECO:0000256" key="3">
    <source>
        <dbReference type="ARBA" id="ARBA00023015"/>
    </source>
</evidence>
<dbReference type="GO" id="GO:0000976">
    <property type="term" value="F:transcription cis-regulatory region binding"/>
    <property type="evidence" value="ECO:0007669"/>
    <property type="project" value="UniProtKB-ARBA"/>
</dbReference>
<evidence type="ECO:0000259" key="10">
    <source>
        <dbReference type="PROSITE" id="PS51032"/>
    </source>
</evidence>
<proteinExistence type="inferred from homology"/>
<keyword evidence="5" id="KW-0010">Activator</keyword>
<accession>A0AAD3XPT8</accession>
<dbReference type="GO" id="GO:0005634">
    <property type="term" value="C:nucleus"/>
    <property type="evidence" value="ECO:0007669"/>
    <property type="project" value="UniProtKB-SubCell"/>
</dbReference>
<evidence type="ECO:0000256" key="8">
    <source>
        <dbReference type="ARBA" id="ARBA00024343"/>
    </source>
</evidence>
<sequence length="448" mass="50103">MATSKRSGKEKQAIEGEAEYMEQQDDLDRDTKGQEDLHEINFERQQQWRPVFDEASMSSGRPLKKIRSPQRRDPLQYPPAFSAPQSALFSLPLTTSLSSPSVTSTPQPHPYSKIIFPFSFDGSSNLEIVSNQFPVTPQLPIIRPTTPQFFNHPQQQMISFAPQGQGYCAYPSQQQYPQQLQYGSEAWSLCTRGMMMSRWGHDGRGSFFRPPLVPPVSTTKLYRGVRQRHWGKWVAEIRLPRNRTRLWLGTFDTAEDAAMAYDREAFKLRGENARLNFPERFLNKDTTASASSSSAAAPPATRLAEQPPQAHESLNLQAGPSSTPLPQPPTSEEDPDVVSGFGSGEITVASDEVHAVGERSRAAGEGVWEMMTEAWFNSIPEGLGPGSPFWDDLDATNNLLLQSNLDFPNLNQQEFHDSDAQRHGENLDSASSSSPSRHMRPSHVKEKD</sequence>
<dbReference type="PANTHER" id="PTHR31657:SF19">
    <property type="entry name" value="ETHYLENE-RESPONSIVE TRANSCRIPTION FACTOR ERF053"/>
    <property type="match status" value="1"/>
</dbReference>
<evidence type="ECO:0000256" key="6">
    <source>
        <dbReference type="ARBA" id="ARBA00023163"/>
    </source>
</evidence>
<dbReference type="GO" id="GO:0009873">
    <property type="term" value="P:ethylene-activated signaling pathway"/>
    <property type="evidence" value="ECO:0007669"/>
    <property type="project" value="UniProtKB-KW"/>
</dbReference>
<keyword evidence="4" id="KW-0238">DNA-binding</keyword>
<dbReference type="EMBL" id="BSYO01000011">
    <property type="protein sequence ID" value="GMH12076.1"/>
    <property type="molecule type" value="Genomic_DNA"/>
</dbReference>
<dbReference type="FunFam" id="3.30.730.10:FF:000001">
    <property type="entry name" value="Ethylene-responsive transcription factor 2"/>
    <property type="match status" value="1"/>
</dbReference>
<reference evidence="11" key="1">
    <citation type="submission" date="2023-05" db="EMBL/GenBank/DDBJ databases">
        <title>Nepenthes gracilis genome sequencing.</title>
        <authorList>
            <person name="Fukushima K."/>
        </authorList>
    </citation>
    <scope>NUCLEOTIDE SEQUENCE</scope>
    <source>
        <strain evidence="11">SING2019-196</strain>
    </source>
</reference>
<dbReference type="PROSITE" id="PS51032">
    <property type="entry name" value="AP2_ERF"/>
    <property type="match status" value="1"/>
</dbReference>
<dbReference type="Proteomes" id="UP001279734">
    <property type="component" value="Unassembled WGS sequence"/>
</dbReference>
<dbReference type="SMART" id="SM00380">
    <property type="entry name" value="AP2"/>
    <property type="match status" value="1"/>
</dbReference>
<dbReference type="PRINTS" id="PR00367">
    <property type="entry name" value="ETHRSPELEMNT"/>
</dbReference>
<gene>
    <name evidence="11" type="ORF">Nepgr_013917</name>
</gene>
<feature type="compositionally biased region" description="Basic and acidic residues" evidence="9">
    <location>
        <begin position="29"/>
        <end position="42"/>
    </location>
</feature>
<dbReference type="InterPro" id="IPR016177">
    <property type="entry name" value="DNA-bd_dom_sf"/>
</dbReference>
<name>A0AAD3XPT8_NEPGR</name>
<keyword evidence="12" id="KW-1185">Reference proteome</keyword>
<feature type="domain" description="AP2/ERF" evidence="10">
    <location>
        <begin position="221"/>
        <end position="278"/>
    </location>
</feature>
<comment type="similarity">
    <text evidence="8">Belongs to the AP2/ERF transcription factor family. ERF subfamily.</text>
</comment>
<feature type="compositionally biased region" description="Acidic residues" evidence="9">
    <location>
        <begin position="16"/>
        <end position="28"/>
    </location>
</feature>
<dbReference type="SUPFAM" id="SSF54171">
    <property type="entry name" value="DNA-binding domain"/>
    <property type="match status" value="1"/>
</dbReference>
<keyword evidence="6" id="KW-0804">Transcription</keyword>
<feature type="region of interest" description="Disordered" evidence="9">
    <location>
        <begin position="410"/>
        <end position="448"/>
    </location>
</feature>
<evidence type="ECO:0000256" key="7">
    <source>
        <dbReference type="ARBA" id="ARBA00023242"/>
    </source>
</evidence>
<evidence type="ECO:0000256" key="2">
    <source>
        <dbReference type="ARBA" id="ARBA00022745"/>
    </source>
</evidence>
<dbReference type="InterPro" id="IPR001471">
    <property type="entry name" value="AP2/ERF_dom"/>
</dbReference>
<protein>
    <recommendedName>
        <fullName evidence="10">AP2/ERF domain-containing protein</fullName>
    </recommendedName>
</protein>
<comment type="caution">
    <text evidence="11">The sequence shown here is derived from an EMBL/GenBank/DDBJ whole genome shotgun (WGS) entry which is preliminary data.</text>
</comment>
<evidence type="ECO:0000256" key="5">
    <source>
        <dbReference type="ARBA" id="ARBA00023159"/>
    </source>
</evidence>
<dbReference type="GO" id="GO:0003700">
    <property type="term" value="F:DNA-binding transcription factor activity"/>
    <property type="evidence" value="ECO:0007669"/>
    <property type="project" value="InterPro"/>
</dbReference>
<feature type="compositionally biased region" description="Low complexity" evidence="9">
    <location>
        <begin position="288"/>
        <end position="300"/>
    </location>
</feature>